<feature type="region of interest" description="Disordered" evidence="1">
    <location>
        <begin position="67"/>
        <end position="88"/>
    </location>
</feature>
<comment type="caution">
    <text evidence="2">The sequence shown here is derived from an EMBL/GenBank/DDBJ whole genome shotgun (WGS) entry which is preliminary data.</text>
</comment>
<evidence type="ECO:0000313" key="2">
    <source>
        <dbReference type="EMBL" id="KAJ3558722.1"/>
    </source>
</evidence>
<accession>A0AAD5VGS5</accession>
<evidence type="ECO:0000256" key="1">
    <source>
        <dbReference type="SAM" id="MobiDB-lite"/>
    </source>
</evidence>
<dbReference type="Proteomes" id="UP001213000">
    <property type="component" value="Unassembled WGS sequence"/>
</dbReference>
<dbReference type="EMBL" id="JANIEX010001376">
    <property type="protein sequence ID" value="KAJ3558722.1"/>
    <property type="molecule type" value="Genomic_DNA"/>
</dbReference>
<reference evidence="2" key="1">
    <citation type="submission" date="2022-07" db="EMBL/GenBank/DDBJ databases">
        <title>Genome Sequence of Leucocoprinus birnbaumii.</title>
        <authorList>
            <person name="Buettner E."/>
        </authorList>
    </citation>
    <scope>NUCLEOTIDE SEQUENCE</scope>
    <source>
        <strain evidence="2">VT141</strain>
    </source>
</reference>
<name>A0AAD5VGS5_9AGAR</name>
<keyword evidence="3" id="KW-1185">Reference proteome</keyword>
<protein>
    <submittedName>
        <fullName evidence="2">Uncharacterized protein</fullName>
    </submittedName>
</protein>
<gene>
    <name evidence="2" type="ORF">NP233_g11453</name>
</gene>
<organism evidence="2 3">
    <name type="scientific">Leucocoprinus birnbaumii</name>
    <dbReference type="NCBI Taxonomy" id="56174"/>
    <lineage>
        <taxon>Eukaryota</taxon>
        <taxon>Fungi</taxon>
        <taxon>Dikarya</taxon>
        <taxon>Basidiomycota</taxon>
        <taxon>Agaricomycotina</taxon>
        <taxon>Agaricomycetes</taxon>
        <taxon>Agaricomycetidae</taxon>
        <taxon>Agaricales</taxon>
        <taxon>Agaricineae</taxon>
        <taxon>Agaricaceae</taxon>
        <taxon>Leucocoprinus</taxon>
    </lineage>
</organism>
<sequence length="88" mass="10071">MNACESDLASVAIRRPRGAPSQLSHLTLATDLYLVAALCLHPRKLDSISTLHEEQRMEILYKQITTRKKQKFTSKRKDPLTPQARNRI</sequence>
<proteinExistence type="predicted"/>
<evidence type="ECO:0000313" key="3">
    <source>
        <dbReference type="Proteomes" id="UP001213000"/>
    </source>
</evidence>
<dbReference type="AlphaFoldDB" id="A0AAD5VGS5"/>